<evidence type="ECO:0000256" key="1">
    <source>
        <dbReference type="SAM" id="MobiDB-lite"/>
    </source>
</evidence>
<comment type="caution">
    <text evidence="6">The sequence shown here is derived from an EMBL/GenBank/DDBJ whole genome shotgun (WGS) entry which is preliminary data.</text>
</comment>
<evidence type="ECO:0000313" key="4">
    <source>
        <dbReference type="EMBL" id="ORZ33513.1"/>
    </source>
</evidence>
<reference evidence="6 8" key="1">
    <citation type="submission" date="2016-07" db="EMBL/GenBank/DDBJ databases">
        <title>Pervasive Adenine N6-methylation of Active Genes in Fungi.</title>
        <authorList>
            <consortium name="DOE Joint Genome Institute"/>
            <person name="Mondo S.J."/>
            <person name="Dannebaum R.O."/>
            <person name="Kuo R.C."/>
            <person name="Labutti K."/>
            <person name="Haridas S."/>
            <person name="Kuo A."/>
            <person name="Salamov A."/>
            <person name="Ahrendt S.R."/>
            <person name="Lipzen A."/>
            <person name="Sullivan W."/>
            <person name="Andreopoulos W.B."/>
            <person name="Clum A."/>
            <person name="Lindquist E."/>
            <person name="Daum C."/>
            <person name="Ramamoorthy G.K."/>
            <person name="Gryganskyi A."/>
            <person name="Culley D."/>
            <person name="Magnuson J.K."/>
            <person name="James T.Y."/>
            <person name="O'Malley M.A."/>
            <person name="Stajich J.E."/>
            <person name="Spatafora J.W."/>
            <person name="Visel A."/>
            <person name="Grigoriev I.V."/>
        </authorList>
    </citation>
    <scope>NUCLEOTIDE SEQUENCE [LARGE SCALE GENOMIC DNA]</scope>
    <source>
        <strain evidence="6 8">PL171</strain>
    </source>
</reference>
<dbReference type="EMBL" id="MCFL01000090">
    <property type="protein sequence ID" value="ORZ30298.1"/>
    <property type="molecule type" value="Genomic_DNA"/>
</dbReference>
<dbReference type="Proteomes" id="UP000193411">
    <property type="component" value="Unassembled WGS sequence"/>
</dbReference>
<evidence type="ECO:0000313" key="6">
    <source>
        <dbReference type="EMBL" id="ORZ34671.1"/>
    </source>
</evidence>
<dbReference type="EMBL" id="MCFL01000035">
    <property type="protein sequence ID" value="ORZ33513.1"/>
    <property type="molecule type" value="Genomic_DNA"/>
</dbReference>
<evidence type="ECO:0000313" key="8">
    <source>
        <dbReference type="Proteomes" id="UP000193411"/>
    </source>
</evidence>
<sequence length="84" mass="8840">MPGRVFWPGSVSTSITDGSGAESDTFRSSGMFRRRKSGSGSGGGPSGKSGGMKSGSWPSRKTLVGTWLLAPNSSTHVPPRQWPW</sequence>
<dbReference type="EMBL" id="MCFL01000026">
    <property type="protein sequence ID" value="ORZ34671.1"/>
    <property type="molecule type" value="Genomic_DNA"/>
</dbReference>
<dbReference type="AlphaFoldDB" id="A0A1Y2HLG1"/>
<dbReference type="EMBL" id="MCFL01000026">
    <property type="protein sequence ID" value="ORZ34750.1"/>
    <property type="molecule type" value="Genomic_DNA"/>
</dbReference>
<dbReference type="EMBL" id="MCFL01000126">
    <property type="protein sequence ID" value="ORZ29814.1"/>
    <property type="molecule type" value="Genomic_DNA"/>
</dbReference>
<keyword evidence="8" id="KW-1185">Reference proteome</keyword>
<protein>
    <submittedName>
        <fullName evidence="6">Uncharacterized protein</fullName>
    </submittedName>
</protein>
<name>A0A1Y2HLG1_9FUNG</name>
<evidence type="ECO:0000313" key="3">
    <source>
        <dbReference type="EMBL" id="ORZ30298.1"/>
    </source>
</evidence>
<organism evidence="6 8">
    <name type="scientific">Catenaria anguillulae PL171</name>
    <dbReference type="NCBI Taxonomy" id="765915"/>
    <lineage>
        <taxon>Eukaryota</taxon>
        <taxon>Fungi</taxon>
        <taxon>Fungi incertae sedis</taxon>
        <taxon>Blastocladiomycota</taxon>
        <taxon>Blastocladiomycetes</taxon>
        <taxon>Blastocladiales</taxon>
        <taxon>Catenariaceae</taxon>
        <taxon>Catenaria</taxon>
    </lineage>
</organism>
<evidence type="ECO:0000313" key="7">
    <source>
        <dbReference type="EMBL" id="ORZ34750.1"/>
    </source>
</evidence>
<evidence type="ECO:0000313" key="2">
    <source>
        <dbReference type="EMBL" id="ORZ29814.1"/>
    </source>
</evidence>
<gene>
    <name evidence="6" type="ORF">BCR44DRAFT_1435568</name>
    <name evidence="7" type="ORF">BCR44DRAFT_1435715</name>
    <name evidence="5" type="ORF">BCR44DRAFT_1436177</name>
    <name evidence="4" type="ORF">BCR44DRAFT_1438121</name>
    <name evidence="3" type="ORF">BCR44DRAFT_1445295</name>
    <name evidence="2" type="ORF">BCR44DRAFT_1447725</name>
</gene>
<dbReference type="EMBL" id="MCFL01000027">
    <property type="protein sequence ID" value="ORZ34664.1"/>
    <property type="molecule type" value="Genomic_DNA"/>
</dbReference>
<proteinExistence type="predicted"/>
<feature type="compositionally biased region" description="Gly residues" evidence="1">
    <location>
        <begin position="39"/>
        <end position="53"/>
    </location>
</feature>
<evidence type="ECO:0000313" key="5">
    <source>
        <dbReference type="EMBL" id="ORZ34664.1"/>
    </source>
</evidence>
<accession>A0A1Y2HLG1</accession>
<feature type="region of interest" description="Disordered" evidence="1">
    <location>
        <begin position="1"/>
        <end position="60"/>
    </location>
</feature>